<dbReference type="InterPro" id="IPR014748">
    <property type="entry name" value="Enoyl-CoA_hydra_C"/>
</dbReference>
<evidence type="ECO:0000256" key="3">
    <source>
        <dbReference type="RuleBase" id="RU003707"/>
    </source>
</evidence>
<comment type="similarity">
    <text evidence="1 3">Belongs to the enoyl-CoA hydratase/isomerase family.</text>
</comment>
<evidence type="ECO:0000256" key="1">
    <source>
        <dbReference type="ARBA" id="ARBA00005254"/>
    </source>
</evidence>
<dbReference type="InterPro" id="IPR018376">
    <property type="entry name" value="Enoyl-CoA_hyd/isom_CS"/>
</dbReference>
<proteinExistence type="inferred from homology"/>
<keyword evidence="2" id="KW-0456">Lyase</keyword>
<name>A0A9E9NTY1_9BURK</name>
<dbReference type="PROSITE" id="PS00166">
    <property type="entry name" value="ENOYL_COA_HYDRATASE"/>
    <property type="match status" value="1"/>
</dbReference>
<dbReference type="Gene3D" id="1.10.12.10">
    <property type="entry name" value="Lyase 2-enoyl-coa Hydratase, Chain A, domain 2"/>
    <property type="match status" value="1"/>
</dbReference>
<organism evidence="4">
    <name type="scientific">Oxalobacter aliiformigenes</name>
    <dbReference type="NCBI Taxonomy" id="2946593"/>
    <lineage>
        <taxon>Bacteria</taxon>
        <taxon>Pseudomonadati</taxon>
        <taxon>Pseudomonadota</taxon>
        <taxon>Betaproteobacteria</taxon>
        <taxon>Burkholderiales</taxon>
        <taxon>Oxalobacteraceae</taxon>
        <taxon>Oxalobacter</taxon>
    </lineage>
</organism>
<dbReference type="PANTHER" id="PTHR11941:SF54">
    <property type="entry name" value="ENOYL-COA HYDRATASE, MITOCHONDRIAL"/>
    <property type="match status" value="1"/>
</dbReference>
<dbReference type="Proteomes" id="UP001164819">
    <property type="component" value="Chromosome"/>
</dbReference>
<sequence>MYSVHQDHIATIVLNRPEKLNAITSSMWKRLHQAITTLSGDDSLRCIVIRSSCAKAFSPGCDIDEFAKCRSDKSQAQAYGRLMHDTLNAFWHCPIPVVAEIRGICIGAGLEIASTCDFRIASETCRLGAPVKNLGLVMAYPELEPLLQLAGKDVVLEMLLEGKIFNADEALQKRLLTRVVPDDQLADTVARTVSNIVSGAPLAARWHKKFIRRLTTDISPITPEEYDECFDCFDTEDFRTGCRSFLRHIHPVFKGK</sequence>
<evidence type="ECO:0000256" key="2">
    <source>
        <dbReference type="ARBA" id="ARBA00023239"/>
    </source>
</evidence>
<dbReference type="Gene3D" id="3.90.226.10">
    <property type="entry name" value="2-enoyl-CoA Hydratase, Chain A, domain 1"/>
    <property type="match status" value="1"/>
</dbReference>
<dbReference type="AlphaFoldDB" id="A0A9E9NTY1"/>
<dbReference type="GO" id="GO:0006635">
    <property type="term" value="P:fatty acid beta-oxidation"/>
    <property type="evidence" value="ECO:0007669"/>
    <property type="project" value="TreeGrafter"/>
</dbReference>
<dbReference type="SUPFAM" id="SSF52096">
    <property type="entry name" value="ClpP/crotonase"/>
    <property type="match status" value="1"/>
</dbReference>
<dbReference type="EMBL" id="CP098251">
    <property type="protein sequence ID" value="WAV91052.1"/>
    <property type="molecule type" value="Genomic_DNA"/>
</dbReference>
<protein>
    <submittedName>
        <fullName evidence="4">Enoyl-CoA hydratase/isomerase family protein</fullName>
    </submittedName>
</protein>
<accession>A0A9E9NTY1</accession>
<dbReference type="GO" id="GO:0016829">
    <property type="term" value="F:lyase activity"/>
    <property type="evidence" value="ECO:0007669"/>
    <property type="project" value="UniProtKB-KW"/>
</dbReference>
<dbReference type="Pfam" id="PF00378">
    <property type="entry name" value="ECH_1"/>
    <property type="match status" value="1"/>
</dbReference>
<dbReference type="InterPro" id="IPR001753">
    <property type="entry name" value="Enoyl-CoA_hydra/iso"/>
</dbReference>
<evidence type="ECO:0000313" key="4">
    <source>
        <dbReference type="EMBL" id="WAV91052.1"/>
    </source>
</evidence>
<dbReference type="RefSeq" id="WP_269315877.1">
    <property type="nucleotide sequence ID" value="NZ_CP098251.1"/>
</dbReference>
<reference evidence="4" key="1">
    <citation type="journal article" date="2022" name="Front. Microbiol.">
        <title>New perspectives on an old grouping: The genomic and phenotypic variability of Oxalobacter formigenes and the implications for calcium oxalate stone prevention.</title>
        <authorList>
            <person name="Chmiel J.A."/>
            <person name="Carr C."/>
            <person name="Stuivenberg G.A."/>
            <person name="Venema R."/>
            <person name="Chanyi R.M."/>
            <person name="Al K.F."/>
            <person name="Giguere D."/>
            <person name="Say H."/>
            <person name="Akouris P.P."/>
            <person name="Dominguez Romero S.A."/>
            <person name="Kwong A."/>
            <person name="Tai V."/>
            <person name="Koval S.F."/>
            <person name="Razvi H."/>
            <person name="Bjazevic J."/>
            <person name="Burton J.P."/>
        </authorList>
    </citation>
    <scope>NUCLEOTIDE SEQUENCE</scope>
    <source>
        <strain evidence="4">OxK</strain>
    </source>
</reference>
<dbReference type="PANTHER" id="PTHR11941">
    <property type="entry name" value="ENOYL-COA HYDRATASE-RELATED"/>
    <property type="match status" value="1"/>
</dbReference>
<gene>
    <name evidence="4" type="ORF">NB646_09560</name>
</gene>
<dbReference type="InterPro" id="IPR029045">
    <property type="entry name" value="ClpP/crotonase-like_dom_sf"/>
</dbReference>
<dbReference type="CDD" id="cd06558">
    <property type="entry name" value="crotonase-like"/>
    <property type="match status" value="1"/>
</dbReference>